<organism evidence="1 2">
    <name type="scientific">Pocillopora damicornis</name>
    <name type="common">Cauliflower coral</name>
    <name type="synonym">Millepora damicornis</name>
    <dbReference type="NCBI Taxonomy" id="46731"/>
    <lineage>
        <taxon>Eukaryota</taxon>
        <taxon>Metazoa</taxon>
        <taxon>Cnidaria</taxon>
        <taxon>Anthozoa</taxon>
        <taxon>Hexacorallia</taxon>
        <taxon>Scleractinia</taxon>
        <taxon>Astrocoeniina</taxon>
        <taxon>Pocilloporidae</taxon>
        <taxon>Pocillopora</taxon>
    </lineage>
</organism>
<comment type="caution">
    <text evidence="1">The sequence shown here is derived from an EMBL/GenBank/DDBJ whole genome shotgun (WGS) entry which is preliminary data.</text>
</comment>
<evidence type="ECO:0000313" key="2">
    <source>
        <dbReference type="Proteomes" id="UP000275408"/>
    </source>
</evidence>
<proteinExistence type="predicted"/>
<gene>
    <name evidence="1" type="ORF">pdam_00024011</name>
</gene>
<dbReference type="AlphaFoldDB" id="A0A3M6UR93"/>
<evidence type="ECO:0000313" key="1">
    <source>
        <dbReference type="EMBL" id="RMX56119.1"/>
    </source>
</evidence>
<dbReference type="EMBL" id="RCHS01000910">
    <property type="protein sequence ID" value="RMX56119.1"/>
    <property type="molecule type" value="Genomic_DNA"/>
</dbReference>
<sequence>MVWMMVKKYKRTSQESQLPLLVSQIRLSLEEFPATNSMARYLKKDPRIRSGAVFVGACPDSTKVIYLKSQ</sequence>
<reference evidence="1 2" key="1">
    <citation type="journal article" date="2018" name="Sci. Rep.">
        <title>Comparative analysis of the Pocillopora damicornis genome highlights role of immune system in coral evolution.</title>
        <authorList>
            <person name="Cunning R."/>
            <person name="Bay R.A."/>
            <person name="Gillette P."/>
            <person name="Baker A.C."/>
            <person name="Traylor-Knowles N."/>
        </authorList>
    </citation>
    <scope>NUCLEOTIDE SEQUENCE [LARGE SCALE GENOMIC DNA]</scope>
    <source>
        <strain evidence="1">RSMAS</strain>
        <tissue evidence="1">Whole animal</tissue>
    </source>
</reference>
<accession>A0A3M6UR93</accession>
<name>A0A3M6UR93_POCDA</name>
<dbReference type="Proteomes" id="UP000275408">
    <property type="component" value="Unassembled WGS sequence"/>
</dbReference>
<protein>
    <submittedName>
        <fullName evidence="1">Uncharacterized protein</fullName>
    </submittedName>
</protein>
<feature type="non-terminal residue" evidence="1">
    <location>
        <position position="70"/>
    </location>
</feature>
<keyword evidence="2" id="KW-1185">Reference proteome</keyword>